<evidence type="ECO:0008006" key="5">
    <source>
        <dbReference type="Google" id="ProtNLM"/>
    </source>
</evidence>
<dbReference type="PROSITE" id="PS51257">
    <property type="entry name" value="PROKAR_LIPOPROTEIN"/>
    <property type="match status" value="1"/>
</dbReference>
<dbReference type="STRING" id="1406840.Q763_07445"/>
<proteinExistence type="predicted"/>
<name>A0A0A2LZB7_9FLAO</name>
<organism evidence="3 4">
    <name type="scientific">Flavobacterium beibuense F44-8</name>
    <dbReference type="NCBI Taxonomy" id="1406840"/>
    <lineage>
        <taxon>Bacteria</taxon>
        <taxon>Pseudomonadati</taxon>
        <taxon>Bacteroidota</taxon>
        <taxon>Flavobacteriia</taxon>
        <taxon>Flavobacteriales</taxon>
        <taxon>Flavobacteriaceae</taxon>
        <taxon>Flavobacterium</taxon>
    </lineage>
</organism>
<comment type="caution">
    <text evidence="3">The sequence shown here is derived from an EMBL/GenBank/DDBJ whole genome shotgun (WGS) entry which is preliminary data.</text>
</comment>
<dbReference type="Proteomes" id="UP000030129">
    <property type="component" value="Unassembled WGS sequence"/>
</dbReference>
<evidence type="ECO:0000313" key="4">
    <source>
        <dbReference type="Proteomes" id="UP000030129"/>
    </source>
</evidence>
<sequence length="157" mass="17786">MKKITLLLFASFLVLSCSVNKYADTYYPFSDGVEFKIKYVNFSKYSDLGEDPNYQYIAGKEGRILQTIFSLKNNTQEDKELNLNEFYLLDSKNQKYEPTAIVQSGKVGGMAQGQLDIKLKANKEKTFTMTFKPAINKNEKITGVLVNGKEHKLSPSS</sequence>
<protein>
    <recommendedName>
        <fullName evidence="5">DUF4352 domain-containing protein</fullName>
    </recommendedName>
</protein>
<dbReference type="AlphaFoldDB" id="A0A0A2LZB7"/>
<dbReference type="eggNOG" id="ENOG5033IUZ">
    <property type="taxonomic scope" value="Bacteria"/>
</dbReference>
<feature type="chain" id="PRO_5002002541" description="DUF4352 domain-containing protein" evidence="2">
    <location>
        <begin position="24"/>
        <end position="157"/>
    </location>
</feature>
<reference evidence="3 4" key="1">
    <citation type="submission" date="2013-09" db="EMBL/GenBank/DDBJ databases">
        <authorList>
            <person name="Zeng Z."/>
            <person name="Chen C."/>
        </authorList>
    </citation>
    <scope>NUCLEOTIDE SEQUENCE [LARGE SCALE GENOMIC DNA]</scope>
    <source>
        <strain evidence="3 4">F44-8</strain>
    </source>
</reference>
<evidence type="ECO:0000313" key="3">
    <source>
        <dbReference type="EMBL" id="KGO81475.1"/>
    </source>
</evidence>
<evidence type="ECO:0000256" key="1">
    <source>
        <dbReference type="ARBA" id="ARBA00022729"/>
    </source>
</evidence>
<dbReference type="RefSeq" id="WP_035132732.1">
    <property type="nucleotide sequence ID" value="NZ_JRLV01000007.1"/>
</dbReference>
<accession>A0A0A2LZB7</accession>
<keyword evidence="1 2" id="KW-0732">Signal</keyword>
<feature type="signal peptide" evidence="2">
    <location>
        <begin position="1"/>
        <end position="23"/>
    </location>
</feature>
<dbReference type="Gene3D" id="2.60.40.1240">
    <property type="match status" value="1"/>
</dbReference>
<keyword evidence="4" id="KW-1185">Reference proteome</keyword>
<dbReference type="InterPro" id="IPR029050">
    <property type="entry name" value="Immunoprotect_excell_Ig-like"/>
</dbReference>
<gene>
    <name evidence="3" type="ORF">Q763_07445</name>
</gene>
<dbReference type="EMBL" id="JRLV01000007">
    <property type="protein sequence ID" value="KGO81475.1"/>
    <property type="molecule type" value="Genomic_DNA"/>
</dbReference>
<evidence type="ECO:0000256" key="2">
    <source>
        <dbReference type="SAM" id="SignalP"/>
    </source>
</evidence>